<organism evidence="11 12">
    <name type="scientific">Serpentinicella alkaliphila</name>
    <dbReference type="NCBI Taxonomy" id="1734049"/>
    <lineage>
        <taxon>Bacteria</taxon>
        <taxon>Bacillati</taxon>
        <taxon>Bacillota</taxon>
        <taxon>Clostridia</taxon>
        <taxon>Peptostreptococcales</taxon>
        <taxon>Natronincolaceae</taxon>
        <taxon>Serpentinicella</taxon>
    </lineage>
</organism>
<dbReference type="GO" id="GO:0004096">
    <property type="term" value="F:catalase activity"/>
    <property type="evidence" value="ECO:0007669"/>
    <property type="project" value="UniProtKB-EC"/>
</dbReference>
<evidence type="ECO:0000256" key="2">
    <source>
        <dbReference type="ARBA" id="ARBA00012314"/>
    </source>
</evidence>
<evidence type="ECO:0000313" key="11">
    <source>
        <dbReference type="EMBL" id="TCQ03228.1"/>
    </source>
</evidence>
<keyword evidence="3" id="KW-0575">Peroxidase</keyword>
<protein>
    <recommendedName>
        <fullName evidence="2">catalase</fullName>
        <ecNumber evidence="2">1.11.1.6</ecNumber>
    </recommendedName>
</protein>
<evidence type="ECO:0000256" key="5">
    <source>
        <dbReference type="ARBA" id="ARBA00022723"/>
    </source>
</evidence>
<dbReference type="SUPFAM" id="SSF56634">
    <property type="entry name" value="Heme-dependent catalase-like"/>
    <property type="match status" value="1"/>
</dbReference>
<dbReference type="InterPro" id="IPR024712">
    <property type="entry name" value="Catalase_clade2"/>
</dbReference>
<evidence type="ECO:0000259" key="10">
    <source>
        <dbReference type="Pfam" id="PF06628"/>
    </source>
</evidence>
<dbReference type="Proteomes" id="UP000295504">
    <property type="component" value="Unassembled WGS sequence"/>
</dbReference>
<dbReference type="AlphaFoldDB" id="A0A4R2TI90"/>
<evidence type="ECO:0000256" key="6">
    <source>
        <dbReference type="ARBA" id="ARBA00023002"/>
    </source>
</evidence>
<feature type="domain" description="Catalase immune-responsive" evidence="10">
    <location>
        <begin position="46"/>
        <end position="92"/>
    </location>
</feature>
<dbReference type="RefSeq" id="WP_243098192.1">
    <property type="nucleotide sequence ID" value="NZ_CP058648.1"/>
</dbReference>
<dbReference type="GO" id="GO:0006979">
    <property type="term" value="P:response to oxidative stress"/>
    <property type="evidence" value="ECO:0007669"/>
    <property type="project" value="InterPro"/>
</dbReference>
<dbReference type="Pfam" id="PF06628">
    <property type="entry name" value="Catalase-rel"/>
    <property type="match status" value="1"/>
</dbReference>
<dbReference type="EMBL" id="SLYC01000010">
    <property type="protein sequence ID" value="TCQ03228.1"/>
    <property type="molecule type" value="Genomic_DNA"/>
</dbReference>
<evidence type="ECO:0000256" key="1">
    <source>
        <dbReference type="ARBA" id="ARBA00001971"/>
    </source>
</evidence>
<dbReference type="InterPro" id="IPR010582">
    <property type="entry name" value="Catalase_immune_responsive"/>
</dbReference>
<dbReference type="GO" id="GO:0046872">
    <property type="term" value="F:metal ion binding"/>
    <property type="evidence" value="ECO:0007669"/>
    <property type="project" value="UniProtKB-KW"/>
</dbReference>
<evidence type="ECO:0000256" key="7">
    <source>
        <dbReference type="ARBA" id="ARBA00023004"/>
    </source>
</evidence>
<sequence length="93" mass="10712">MTIDRGRVSYSKNSIQANDPKPASEAQGGYIHYQESVHGRKIRERSDSFMDNFSQATIFWNSMSCAEKQHIIESFHFEVGNVQDMQKIKERVG</sequence>
<comment type="cofactor">
    <cofactor evidence="1">
        <name>heme</name>
        <dbReference type="ChEBI" id="CHEBI:30413"/>
    </cofactor>
</comment>
<evidence type="ECO:0000256" key="3">
    <source>
        <dbReference type="ARBA" id="ARBA00022559"/>
    </source>
</evidence>
<reference evidence="11 12" key="1">
    <citation type="submission" date="2019-03" db="EMBL/GenBank/DDBJ databases">
        <title>Genomic Encyclopedia of Type Strains, Phase IV (KMG-IV): sequencing the most valuable type-strain genomes for metagenomic binning, comparative biology and taxonomic classification.</title>
        <authorList>
            <person name="Goeker M."/>
        </authorList>
    </citation>
    <scope>NUCLEOTIDE SEQUENCE [LARGE SCALE GENOMIC DNA]</scope>
    <source>
        <strain evidence="11 12">DSM 100013</strain>
    </source>
</reference>
<proteinExistence type="predicted"/>
<keyword evidence="8" id="KW-0376">Hydrogen peroxide</keyword>
<keyword evidence="6" id="KW-0560">Oxidoreductase</keyword>
<dbReference type="GO" id="GO:0020037">
    <property type="term" value="F:heme binding"/>
    <property type="evidence" value="ECO:0007669"/>
    <property type="project" value="InterPro"/>
</dbReference>
<keyword evidence="12" id="KW-1185">Reference proteome</keyword>
<evidence type="ECO:0000256" key="8">
    <source>
        <dbReference type="ARBA" id="ARBA00023324"/>
    </source>
</evidence>
<comment type="caution">
    <text evidence="11">The sequence shown here is derived from an EMBL/GenBank/DDBJ whole genome shotgun (WGS) entry which is preliminary data.</text>
</comment>
<evidence type="ECO:0000313" key="12">
    <source>
        <dbReference type="Proteomes" id="UP000295504"/>
    </source>
</evidence>
<dbReference type="Gene3D" id="1.20.1370.20">
    <property type="match status" value="1"/>
</dbReference>
<name>A0A4R2TI90_9FIRM</name>
<dbReference type="InterPro" id="IPR043156">
    <property type="entry name" value="Catalase_clade2_helical"/>
</dbReference>
<dbReference type="PANTHER" id="PTHR42821">
    <property type="entry name" value="CATALASE"/>
    <property type="match status" value="1"/>
</dbReference>
<keyword evidence="5" id="KW-0479">Metal-binding</keyword>
<feature type="region of interest" description="Disordered" evidence="9">
    <location>
        <begin position="1"/>
        <end position="30"/>
    </location>
</feature>
<dbReference type="InterPro" id="IPR020835">
    <property type="entry name" value="Catalase_sf"/>
</dbReference>
<keyword evidence="7" id="KW-0408">Iron</keyword>
<dbReference type="GO" id="GO:0005829">
    <property type="term" value="C:cytosol"/>
    <property type="evidence" value="ECO:0007669"/>
    <property type="project" value="TreeGrafter"/>
</dbReference>
<dbReference type="GO" id="GO:0042744">
    <property type="term" value="P:hydrogen peroxide catabolic process"/>
    <property type="evidence" value="ECO:0007669"/>
    <property type="project" value="UniProtKB-KW"/>
</dbReference>
<dbReference type="EC" id="1.11.1.6" evidence="2"/>
<keyword evidence="4" id="KW-0349">Heme</keyword>
<accession>A0A4R2TI90</accession>
<evidence type="ECO:0000256" key="4">
    <source>
        <dbReference type="ARBA" id="ARBA00022617"/>
    </source>
</evidence>
<gene>
    <name evidence="11" type="ORF">EDD79_101016</name>
</gene>
<dbReference type="PANTHER" id="PTHR42821:SF1">
    <property type="entry name" value="CATALASE-B"/>
    <property type="match status" value="1"/>
</dbReference>
<evidence type="ECO:0000256" key="9">
    <source>
        <dbReference type="SAM" id="MobiDB-lite"/>
    </source>
</evidence>